<gene>
    <name evidence="4" type="ORF">ZIOFF_075633</name>
</gene>
<dbReference type="EMBL" id="JACMSC010000149">
    <property type="protein sequence ID" value="KAG6466545.1"/>
    <property type="molecule type" value="Genomic_DNA"/>
</dbReference>
<proteinExistence type="inferred from homology"/>
<feature type="compositionally biased region" description="Basic and acidic residues" evidence="2">
    <location>
        <begin position="197"/>
        <end position="216"/>
    </location>
</feature>
<dbReference type="Pfam" id="PF11250">
    <property type="entry name" value="FAF"/>
    <property type="match status" value="1"/>
</dbReference>
<feature type="compositionally biased region" description="Basic and acidic residues" evidence="2">
    <location>
        <begin position="73"/>
        <end position="92"/>
    </location>
</feature>
<dbReference type="PANTHER" id="PTHR33155">
    <property type="entry name" value="FANTASTIC FOUR-LIKE PROTEIN (DUF3049)"/>
    <property type="match status" value="1"/>
</dbReference>
<evidence type="ECO:0000313" key="5">
    <source>
        <dbReference type="Proteomes" id="UP000734854"/>
    </source>
</evidence>
<feature type="region of interest" description="Disordered" evidence="2">
    <location>
        <begin position="191"/>
        <end position="216"/>
    </location>
</feature>
<keyword evidence="5" id="KW-1185">Reference proteome</keyword>
<evidence type="ECO:0000313" key="4">
    <source>
        <dbReference type="EMBL" id="KAG6466545.1"/>
    </source>
</evidence>
<evidence type="ECO:0000256" key="2">
    <source>
        <dbReference type="SAM" id="MobiDB-lite"/>
    </source>
</evidence>
<feature type="compositionally biased region" description="Acidic residues" evidence="2">
    <location>
        <begin position="93"/>
        <end position="103"/>
    </location>
</feature>
<accession>A0A8J5CQ08</accession>
<sequence length="216" mass="24835">MDPWAELRKILEHPLPEKSIFMRSLSWKELRLPDSINSFDVFGAGIHFKEPKPLPPPKDPFSDSNTAIESDNEAIKAKDSPRNSSEPLRDPEERDPECSSDAEYEAKRSRSEEDEEMGGRLLLRSRSDTGLIGPDRFPPPLSTIGRGVKPWVCLKSFKKDGRFVLKKIRVPTQQCLQATRENGRLMLHLAQEEDDAKTEWKDRNVERQPEKEERAE</sequence>
<evidence type="ECO:0000256" key="1">
    <source>
        <dbReference type="ARBA" id="ARBA00008690"/>
    </source>
</evidence>
<dbReference type="InterPro" id="IPR021410">
    <property type="entry name" value="FAF"/>
</dbReference>
<feature type="region of interest" description="Disordered" evidence="2">
    <location>
        <begin position="49"/>
        <end position="138"/>
    </location>
</feature>
<comment type="similarity">
    <text evidence="1">Belongs to the fantastic four family.</text>
</comment>
<dbReference type="AlphaFoldDB" id="A0A8J5CQ08"/>
<name>A0A8J5CQ08_ZINOF</name>
<dbReference type="InterPro" id="IPR046431">
    <property type="entry name" value="FAF_dom"/>
</dbReference>
<dbReference type="Proteomes" id="UP000734854">
    <property type="component" value="Unassembled WGS sequence"/>
</dbReference>
<evidence type="ECO:0000259" key="3">
    <source>
        <dbReference type="Pfam" id="PF11250"/>
    </source>
</evidence>
<organism evidence="4 5">
    <name type="scientific">Zingiber officinale</name>
    <name type="common">Ginger</name>
    <name type="synonym">Amomum zingiber</name>
    <dbReference type="NCBI Taxonomy" id="94328"/>
    <lineage>
        <taxon>Eukaryota</taxon>
        <taxon>Viridiplantae</taxon>
        <taxon>Streptophyta</taxon>
        <taxon>Embryophyta</taxon>
        <taxon>Tracheophyta</taxon>
        <taxon>Spermatophyta</taxon>
        <taxon>Magnoliopsida</taxon>
        <taxon>Liliopsida</taxon>
        <taxon>Zingiberales</taxon>
        <taxon>Zingiberaceae</taxon>
        <taxon>Zingiber</taxon>
    </lineage>
</organism>
<reference evidence="4 5" key="1">
    <citation type="submission" date="2020-08" db="EMBL/GenBank/DDBJ databases">
        <title>Plant Genome Project.</title>
        <authorList>
            <person name="Zhang R.-G."/>
        </authorList>
    </citation>
    <scope>NUCLEOTIDE SEQUENCE [LARGE SCALE GENOMIC DNA]</scope>
    <source>
        <tissue evidence="4">Rhizome</tissue>
    </source>
</reference>
<dbReference type="PANTHER" id="PTHR33155:SF9">
    <property type="entry name" value="FANTASTIC FOUR-LIKE PROTEIN (DUF3049)"/>
    <property type="match status" value="1"/>
</dbReference>
<feature type="domain" description="FAF" evidence="3">
    <location>
        <begin position="136"/>
        <end position="189"/>
    </location>
</feature>
<protein>
    <recommendedName>
        <fullName evidence="3">FAF domain-containing protein</fullName>
    </recommendedName>
</protein>
<comment type="caution">
    <text evidence="4">The sequence shown here is derived from an EMBL/GenBank/DDBJ whole genome shotgun (WGS) entry which is preliminary data.</text>
</comment>